<dbReference type="Pfam" id="PF00248">
    <property type="entry name" value="Aldo_ket_red"/>
    <property type="match status" value="1"/>
</dbReference>
<keyword evidence="3" id="KW-1185">Reference proteome</keyword>
<dbReference type="Proteomes" id="UP000002255">
    <property type="component" value="Chromosome"/>
</dbReference>
<proteinExistence type="predicted"/>
<dbReference type="STRING" id="446471.Xcel_2224"/>
<sequence>MGTPRGAASSLVTTLPLAPLGSTGLQVTSVTLGGGPLGSMPALFGNDVPERDAIELVGAALDAGIRTIDTSNGYSDGESERRIGIALREYGTLPADTLVITKVDPRDGDYSGERVRRSLAESSERLGIQPLPVVHLHDPEFHDFATMTAPGGAVDQLVAARERGEVGHIGLAGGDTRVTSRYWDLGVFELLLVHNRWTLADRSAGELLARAEADGAGLINAAVLGGGALTDPVRVPGKYGYGPAPEQTLAAIEQMREVCRRYGTTLDVAAIRFSTRDPRFATTVIGMSSAARIAPNVAAATADLPPSLFAELETLLPPADLWLDRR</sequence>
<evidence type="ECO:0000313" key="2">
    <source>
        <dbReference type="EMBL" id="ACZ31242.1"/>
    </source>
</evidence>
<evidence type="ECO:0000259" key="1">
    <source>
        <dbReference type="Pfam" id="PF00248"/>
    </source>
</evidence>
<dbReference type="HOGENOM" id="CLU_023205_5_1_11"/>
<reference evidence="3" key="1">
    <citation type="submission" date="2009-11" db="EMBL/GenBank/DDBJ databases">
        <title>The complete chromosome of Xylanimonas cellulosilytica DSM 15894.</title>
        <authorList>
            <consortium name="US DOE Joint Genome Institute (JGI-PGF)"/>
            <person name="Lucas S."/>
            <person name="Copeland A."/>
            <person name="Lapidus A."/>
            <person name="Glavina del Rio T."/>
            <person name="Dalin E."/>
            <person name="Tice H."/>
            <person name="Bruce D."/>
            <person name="Goodwin L."/>
            <person name="Pitluck S."/>
            <person name="Kyrpides N."/>
            <person name="Mavromatis K."/>
            <person name="Ivanova N."/>
            <person name="Mikhailova N."/>
            <person name="Foster B."/>
            <person name="Clum A."/>
            <person name="Brettin T."/>
            <person name="Detter J.C."/>
            <person name="Han C."/>
            <person name="Larimer F."/>
            <person name="Land M."/>
            <person name="Hauser L."/>
            <person name="Markowitz V."/>
            <person name="Cheng J.F."/>
            <person name="Hugenholtz P."/>
            <person name="Woyke T."/>
            <person name="Wu D."/>
            <person name="Gehrich-Schroeter G."/>
            <person name="Schneider S."/>
            <person name="Pukall S.R."/>
            <person name="Klenk H.P."/>
            <person name="Eisen J.A."/>
        </authorList>
    </citation>
    <scope>NUCLEOTIDE SEQUENCE [LARGE SCALE GENOMIC DNA]</scope>
    <source>
        <strain evidence="3">DSM 15894 / CECT 5975 / LMG 20990 / XIL07</strain>
    </source>
</reference>
<dbReference type="SUPFAM" id="SSF51430">
    <property type="entry name" value="NAD(P)-linked oxidoreductase"/>
    <property type="match status" value="1"/>
</dbReference>
<dbReference type="PANTHER" id="PTHR42686:SF1">
    <property type="entry name" value="GH17980P-RELATED"/>
    <property type="match status" value="1"/>
</dbReference>
<dbReference type="CDD" id="cd19090">
    <property type="entry name" value="AKR_AKR15A-like"/>
    <property type="match status" value="1"/>
</dbReference>
<dbReference type="GO" id="GO:0016491">
    <property type="term" value="F:oxidoreductase activity"/>
    <property type="evidence" value="ECO:0007669"/>
    <property type="project" value="InterPro"/>
</dbReference>
<dbReference type="InterPro" id="IPR036812">
    <property type="entry name" value="NAD(P)_OxRdtase_dom_sf"/>
</dbReference>
<gene>
    <name evidence="2" type="ordered locus">Xcel_2224</name>
</gene>
<dbReference type="AlphaFoldDB" id="D1BV03"/>
<feature type="domain" description="NADP-dependent oxidoreductase" evidence="1">
    <location>
        <begin position="38"/>
        <end position="315"/>
    </location>
</feature>
<organism evidence="2 3">
    <name type="scientific">Xylanimonas cellulosilytica (strain DSM 15894 / JCM 12276 / CECT 5975 / KCTC 9989 / LMG 20990 / NBRC 107835 / XIL07)</name>
    <dbReference type="NCBI Taxonomy" id="446471"/>
    <lineage>
        <taxon>Bacteria</taxon>
        <taxon>Bacillati</taxon>
        <taxon>Actinomycetota</taxon>
        <taxon>Actinomycetes</taxon>
        <taxon>Micrococcales</taxon>
        <taxon>Promicromonosporaceae</taxon>
        <taxon>Xylanimonas</taxon>
    </lineage>
</organism>
<dbReference type="GO" id="GO:0005829">
    <property type="term" value="C:cytosol"/>
    <property type="evidence" value="ECO:0007669"/>
    <property type="project" value="TreeGrafter"/>
</dbReference>
<evidence type="ECO:0000313" key="3">
    <source>
        <dbReference type="Proteomes" id="UP000002255"/>
    </source>
</evidence>
<dbReference type="KEGG" id="xce:Xcel_2224"/>
<dbReference type="InterPro" id="IPR023210">
    <property type="entry name" value="NADP_OxRdtase_dom"/>
</dbReference>
<protein>
    <submittedName>
        <fullName evidence="2">Aldo/keto reductase</fullName>
    </submittedName>
</protein>
<accession>D1BV03</accession>
<name>D1BV03_XYLCX</name>
<reference evidence="2 3" key="2">
    <citation type="journal article" date="2010" name="Stand. Genomic Sci.">
        <title>Complete genome sequence of Xylanimonas cellulosilytica type strain (XIL07).</title>
        <authorList>
            <person name="Foster B."/>
            <person name="Pukall R."/>
            <person name="Abt B."/>
            <person name="Nolan M."/>
            <person name="Glavina Del Rio T."/>
            <person name="Chen F."/>
            <person name="Lucas S."/>
            <person name="Tice H."/>
            <person name="Pitluck S."/>
            <person name="Cheng J.-F."/>
            <person name="Chertkov O."/>
            <person name="Brettin T."/>
            <person name="Han C."/>
            <person name="Detter J.C."/>
            <person name="Bruce D."/>
            <person name="Goodwin L."/>
            <person name="Ivanova N."/>
            <person name="Mavromatis K."/>
            <person name="Pati A."/>
            <person name="Mikhailova N."/>
            <person name="Chen A."/>
            <person name="Palaniappan K."/>
            <person name="Land M."/>
            <person name="Hauser L."/>
            <person name="Chang Y.-J."/>
            <person name="Jeffries C.D."/>
            <person name="Chain P."/>
            <person name="Rohde M."/>
            <person name="Goeker M."/>
            <person name="Bristow J."/>
            <person name="Eisen J.A."/>
            <person name="Markowitz V."/>
            <person name="Hugenholtz P."/>
            <person name="Kyrpides N.C."/>
            <person name="Klenk H.-P."/>
            <person name="Lapidus A."/>
        </authorList>
    </citation>
    <scope>NUCLEOTIDE SEQUENCE [LARGE SCALE GENOMIC DNA]</scope>
    <source>
        <strain evidence="3">DSM 15894 / CECT 5975 / LMG 20990 / XIL07</strain>
    </source>
</reference>
<dbReference type="PANTHER" id="PTHR42686">
    <property type="entry name" value="GH17980P-RELATED"/>
    <property type="match status" value="1"/>
</dbReference>
<dbReference type="InterPro" id="IPR020471">
    <property type="entry name" value="AKR"/>
</dbReference>
<dbReference type="eggNOG" id="COG0667">
    <property type="taxonomic scope" value="Bacteria"/>
</dbReference>
<dbReference type="EMBL" id="CP001821">
    <property type="protein sequence ID" value="ACZ31242.1"/>
    <property type="molecule type" value="Genomic_DNA"/>
</dbReference>
<dbReference type="Gene3D" id="3.20.20.100">
    <property type="entry name" value="NADP-dependent oxidoreductase domain"/>
    <property type="match status" value="1"/>
</dbReference>